<feature type="region of interest" description="Disordered" evidence="1">
    <location>
        <begin position="551"/>
        <end position="570"/>
    </location>
</feature>
<dbReference type="HOGENOM" id="CLU_008939_0_0_1"/>
<sequence>METTAEHMDVTAGAALFDPSSYTGGAPLIPMDDGGSGEVEPVGRLIEEAVTTVGQQQQLELLNGSREMEDLMDTTVDDGDDEKKLGRPSHPAWQYFVRGEKRNRFHYNAHCRLCREHGVDAVAIRGVSGNMIRHLQKCVYCPAEVVTQLKLLCAQKDAANFNKRHQSPNQSVDMLLQETTGAMQMKMKKARWSDNQCGHIDSVHNDVRQRDGDGFAAGAQSLQLPSVSAEANTERLSRVPLLKPLTHEKSNIASEKLSGLLPARRWDRSERRSRPLGPYVQSSTGLEMDQLVSSDTNSDALSMSVMSSTLSAGVPWDWVWTEQSALLLGDTRSKIRLPSTELLSSTGAVSHDKQISKMKGEQLGVTLAVNFWVAKYPRTSFVLLSLVNALGEATVWELIDMGIEVNAPECLADKITSSLTDLRRRGIHVINIVADTVLAYAASRLAVESSRWSSLYIPVLPCFSHLLQMLLGIVMTESDTFAEIVGEVIELVRAFSSHRVSKVLQRECGDPEATLVAPTRQKWYSFIEAVDSVRQYEDMIKMISSKVAQASSRSRDAARHPSSILRDEKLRKDSAGNTVDELVECGLSSHAIRTVQSAEFWEKVTALSELMSPLKEAHKSMSSTFTSSCSLSDILYLFGRMQQQYEAILSDWGDTSGGRPFVEQVRLLLQKVNCMWNLYDHPLMVLGYTFDYNLQQPLLALHQPLLQWLSIGKYAKQCFQSWFCAAPSRQSPSRMLPLSDEVVAQFMEDILAYKERKYPFDLESLCDFDKPKFFYMLISDSHPLMHMFGSRLFSFSTSTPRLSDLIPGKGFIPAAPSTMHPQQTLLPLLRMKLFAHTTTRPFNDVLELVRSSRPIMSLTHVTDGDVREPTSETDDVTSPFFSGVRSGGQDKASDESLNRVWNKRQWTSMARNWKAHWKSETDHIERLQTQRVLDVATPDIPLDCVFKEKLPSRLPDDRESSSADV</sequence>
<protein>
    <submittedName>
        <fullName evidence="2">Uncharacterized protein</fullName>
    </submittedName>
</protein>
<dbReference type="eggNOG" id="ENOG502RT20">
    <property type="taxonomic scope" value="Eukaryota"/>
</dbReference>
<dbReference type="VEuPathDB" id="FungiDB:HpaG806029"/>
<dbReference type="EnsemblProtists" id="HpaT806029">
    <property type="protein sequence ID" value="HpaP806029"/>
    <property type="gene ID" value="HpaG806029"/>
</dbReference>
<dbReference type="AlphaFoldDB" id="M4BI03"/>
<dbReference type="Proteomes" id="UP000011713">
    <property type="component" value="Unassembled WGS sequence"/>
</dbReference>
<evidence type="ECO:0000313" key="2">
    <source>
        <dbReference type="EnsemblProtists" id="HpaP806029"/>
    </source>
</evidence>
<evidence type="ECO:0000313" key="3">
    <source>
        <dbReference type="Proteomes" id="UP000011713"/>
    </source>
</evidence>
<feature type="compositionally biased region" description="Basic and acidic residues" evidence="1">
    <location>
        <begin position="553"/>
        <end position="570"/>
    </location>
</feature>
<dbReference type="SUPFAM" id="SSF53098">
    <property type="entry name" value="Ribonuclease H-like"/>
    <property type="match status" value="1"/>
</dbReference>
<evidence type="ECO:0000256" key="1">
    <source>
        <dbReference type="SAM" id="MobiDB-lite"/>
    </source>
</evidence>
<organism evidence="2 3">
    <name type="scientific">Hyaloperonospora arabidopsidis (strain Emoy2)</name>
    <name type="common">Downy mildew agent</name>
    <name type="synonym">Peronospora arabidopsidis</name>
    <dbReference type="NCBI Taxonomy" id="559515"/>
    <lineage>
        <taxon>Eukaryota</taxon>
        <taxon>Sar</taxon>
        <taxon>Stramenopiles</taxon>
        <taxon>Oomycota</taxon>
        <taxon>Peronosporomycetes</taxon>
        <taxon>Peronosporales</taxon>
        <taxon>Peronosporaceae</taxon>
        <taxon>Hyaloperonospora</taxon>
    </lineage>
</organism>
<keyword evidence="3" id="KW-1185">Reference proteome</keyword>
<proteinExistence type="predicted"/>
<feature type="region of interest" description="Disordered" evidence="1">
    <location>
        <begin position="863"/>
        <end position="895"/>
    </location>
</feature>
<dbReference type="OMA" id="PSHPAWQ"/>
<reference evidence="3" key="1">
    <citation type="journal article" date="2010" name="Science">
        <title>Signatures of adaptation to obligate biotrophy in the Hyaloperonospora arabidopsidis genome.</title>
        <authorList>
            <person name="Baxter L."/>
            <person name="Tripathy S."/>
            <person name="Ishaque N."/>
            <person name="Boot N."/>
            <person name="Cabral A."/>
            <person name="Kemen E."/>
            <person name="Thines M."/>
            <person name="Ah-Fong A."/>
            <person name="Anderson R."/>
            <person name="Badejoko W."/>
            <person name="Bittner-Eddy P."/>
            <person name="Boore J.L."/>
            <person name="Chibucos M.C."/>
            <person name="Coates M."/>
            <person name="Dehal P."/>
            <person name="Delehaunty K."/>
            <person name="Dong S."/>
            <person name="Downton P."/>
            <person name="Dumas B."/>
            <person name="Fabro G."/>
            <person name="Fronick C."/>
            <person name="Fuerstenberg S.I."/>
            <person name="Fulton L."/>
            <person name="Gaulin E."/>
            <person name="Govers F."/>
            <person name="Hughes L."/>
            <person name="Humphray S."/>
            <person name="Jiang R.H."/>
            <person name="Judelson H."/>
            <person name="Kamoun S."/>
            <person name="Kyung K."/>
            <person name="Meijer H."/>
            <person name="Minx P."/>
            <person name="Morris P."/>
            <person name="Nelson J."/>
            <person name="Phuntumart V."/>
            <person name="Qutob D."/>
            <person name="Rehmany A."/>
            <person name="Rougon-Cardoso A."/>
            <person name="Ryden P."/>
            <person name="Torto-Alalibo T."/>
            <person name="Studholme D."/>
            <person name="Wang Y."/>
            <person name="Win J."/>
            <person name="Wood J."/>
            <person name="Clifton S.W."/>
            <person name="Rogers J."/>
            <person name="Van den Ackerveken G."/>
            <person name="Jones J.D."/>
            <person name="McDowell J.M."/>
            <person name="Beynon J."/>
            <person name="Tyler B.M."/>
        </authorList>
    </citation>
    <scope>NUCLEOTIDE SEQUENCE [LARGE SCALE GENOMIC DNA]</scope>
    <source>
        <strain evidence="3">Emoy2</strain>
    </source>
</reference>
<reference evidence="2" key="2">
    <citation type="submission" date="2015-06" db="UniProtKB">
        <authorList>
            <consortium name="EnsemblProtists"/>
        </authorList>
    </citation>
    <scope>IDENTIFICATION</scope>
    <source>
        <strain evidence="2">Emoy2</strain>
    </source>
</reference>
<name>M4BI03_HYAAE</name>
<accession>M4BI03</accession>
<dbReference type="InParanoid" id="M4BI03"/>
<dbReference type="InterPro" id="IPR012337">
    <property type="entry name" value="RNaseH-like_sf"/>
</dbReference>
<dbReference type="EMBL" id="JH598278">
    <property type="status" value="NOT_ANNOTATED_CDS"/>
    <property type="molecule type" value="Genomic_DNA"/>
</dbReference>